<dbReference type="Proteomes" id="UP000324022">
    <property type="component" value="Unassembled WGS sequence"/>
</dbReference>
<evidence type="ECO:0000313" key="4">
    <source>
        <dbReference type="Proteomes" id="UP000324022"/>
    </source>
</evidence>
<reference evidence="3 4" key="1">
    <citation type="submission" date="2018-03" db="EMBL/GenBank/DDBJ databases">
        <authorList>
            <person name="Guldener U."/>
        </authorList>
    </citation>
    <scope>NUCLEOTIDE SEQUENCE [LARGE SCALE GENOMIC DNA]</scope>
    <source>
        <strain evidence="3 4">NBRC100155</strain>
    </source>
</reference>
<evidence type="ECO:0000256" key="2">
    <source>
        <dbReference type="SAM" id="SignalP"/>
    </source>
</evidence>
<organism evidence="3 4">
    <name type="scientific">Ustilago trichophora</name>
    <dbReference type="NCBI Taxonomy" id="86804"/>
    <lineage>
        <taxon>Eukaryota</taxon>
        <taxon>Fungi</taxon>
        <taxon>Dikarya</taxon>
        <taxon>Basidiomycota</taxon>
        <taxon>Ustilaginomycotina</taxon>
        <taxon>Ustilaginomycetes</taxon>
        <taxon>Ustilaginales</taxon>
        <taxon>Ustilaginaceae</taxon>
        <taxon>Ustilago</taxon>
    </lineage>
</organism>
<dbReference type="EMBL" id="OOIN01000016">
    <property type="protein sequence ID" value="SPO27085.1"/>
    <property type="molecule type" value="Genomic_DNA"/>
</dbReference>
<feature type="compositionally biased region" description="Polar residues" evidence="1">
    <location>
        <begin position="166"/>
        <end position="189"/>
    </location>
</feature>
<accession>A0A5C3EAM5</accession>
<feature type="chain" id="PRO_5022715134" description="Effector family protein Eff1" evidence="2">
    <location>
        <begin position="29"/>
        <end position="450"/>
    </location>
</feature>
<feature type="signal peptide" evidence="2">
    <location>
        <begin position="1"/>
        <end position="28"/>
    </location>
</feature>
<sequence>MQDGLRLYRLFSSLGVVALVSFISRASSQPVGDRDDAFRPLTPPNTGFARLDRAFNGLSPGWPLGAPHSLASTSTAHVDYPPGLVTSTHYGNSFLQPANVPYWPAADFYRQSGNPAIPNLNHPSREAVFHWPERTALAPTAEAQPFRNVAPSFVVPPHYSVPRPNSPETDVMSASGSNSPVDGTSPVSSHSHDDLLQRHKTSAGTVSVTRGKQAIGRNWQHTMQTILRNPKIRLRAVENGPGRESRVFVAEQADDVADHHADTLTSNLHQQRTGGDHFFGQLENFGRNELKSLNLGSTKARTFIYYDSRAHMRYLNNNYFQGRLRFLPIRTKALTPGNLNHMLLRTQQAVTLPPIKKGDWPILAIRHAQNRQMIQRIRSITGHLGNADHLVSFWSPMMYEDGRRAFVLYGIGQLAEHNVEETSEHLRKMMGLYKGGAISSMVDLTKYVIH</sequence>
<protein>
    <recommendedName>
        <fullName evidence="5">Effector family protein Eff1</fullName>
    </recommendedName>
</protein>
<feature type="region of interest" description="Disordered" evidence="1">
    <location>
        <begin position="160"/>
        <end position="192"/>
    </location>
</feature>
<proteinExistence type="predicted"/>
<keyword evidence="4" id="KW-1185">Reference proteome</keyword>
<dbReference type="OrthoDB" id="2556674at2759"/>
<evidence type="ECO:0000313" key="3">
    <source>
        <dbReference type="EMBL" id="SPO27085.1"/>
    </source>
</evidence>
<evidence type="ECO:0000256" key="1">
    <source>
        <dbReference type="SAM" id="MobiDB-lite"/>
    </source>
</evidence>
<gene>
    <name evidence="3" type="ORF">UTRI_10694</name>
</gene>
<dbReference type="AlphaFoldDB" id="A0A5C3EAM5"/>
<keyword evidence="2" id="KW-0732">Signal</keyword>
<name>A0A5C3EAM5_9BASI</name>
<evidence type="ECO:0008006" key="5">
    <source>
        <dbReference type="Google" id="ProtNLM"/>
    </source>
</evidence>